<dbReference type="SUPFAM" id="SSF52743">
    <property type="entry name" value="Subtilisin-like"/>
    <property type="match status" value="1"/>
</dbReference>
<dbReference type="STRING" id="27342.A0A0H2S7K0"/>
<dbReference type="AlphaFoldDB" id="A0A0H2S7K0"/>
<feature type="binding site" evidence="15">
    <location>
        <position position="565"/>
    </location>
    <ligand>
        <name>Ca(2+)</name>
        <dbReference type="ChEBI" id="CHEBI:29108"/>
    </ligand>
</feature>
<sequence>MQFKRSLFIFSLIALALGAPKRGLNARHKVKEVVRAPRGWVQGPPAPADHIIKLRIALPQSNFQELERHVYEVSDPSHARYGQHLSKEEVEELVAPHPESVDAVDAWLSSFGLGESECERSPAKDWITLRVPVKLAEEMLDTKYHVWLHEASGDTAVRTLTYGIPEDVFDHVELVQPTTMFARMKSHKTTFRFSPIQPSDKLSPAEGTSGGAPLVGPGGTQVDASCNQEITLSCLQQIYNSVGVTGSNKDGNQIAVTAYLGQFANLADLKLFYEDQNPAAVNSSFKVVSVNGGQNSQNVSQAGVEANLDTQFAFGLTFPTPATFFTTAGMPPFISDLKTPTDTNEPYTTWLDFVLAQKTLPQTISTSYGDDEQTVPDSFALRACQGFAQLGARGVSLLFSSGDGGVGDNDANPATQICISNDGKNKTEFLPTFPATCPFVTGVGGTIGFPETAVDFSAGGFSNLFSRPSYQDAAVEGFLRQLPKGTFSGLFNPNGRGFPDVAAQGANFLIFFEGDSGLVDGTSCAAPTFAAFVSLLNDVRLEHGKPPLGFLNPFLYSTGFAGLNDITAGNNPGCGTEGFNATKGWDPVTGLGTPNFGILKELVLKV</sequence>
<dbReference type="InterPro" id="IPR036852">
    <property type="entry name" value="Peptidase_S8/S53_dom_sf"/>
</dbReference>
<feature type="chain" id="PRO_5005202455" description="tripeptidyl-peptidase II" evidence="16">
    <location>
        <begin position="19"/>
        <end position="606"/>
    </location>
</feature>
<keyword evidence="14" id="KW-0325">Glycoprotein</keyword>
<comment type="catalytic activity">
    <reaction evidence="1">
        <text>Release of an N-terminal tripeptide from a polypeptide.</text>
        <dbReference type="EC" id="3.4.14.10"/>
    </reaction>
</comment>
<dbReference type="FunFam" id="3.40.50.200:FF:000015">
    <property type="entry name" value="Tripeptidyl peptidase A"/>
    <property type="match status" value="1"/>
</dbReference>
<dbReference type="GO" id="GO:0006508">
    <property type="term" value="P:proteolysis"/>
    <property type="evidence" value="ECO:0007669"/>
    <property type="project" value="UniProtKB-KW"/>
</dbReference>
<protein>
    <recommendedName>
        <fullName evidence="4">tripeptidyl-peptidase II</fullName>
        <ecNumber evidence="4">3.4.14.10</ecNumber>
    </recommendedName>
</protein>
<feature type="signal peptide" evidence="16">
    <location>
        <begin position="1"/>
        <end position="18"/>
    </location>
</feature>
<keyword evidence="7 15" id="KW-0479">Metal-binding</keyword>
<proteinExistence type="predicted"/>
<dbReference type="InterPro" id="IPR050819">
    <property type="entry name" value="Tripeptidyl-peptidase_I"/>
</dbReference>
<evidence type="ECO:0000313" key="19">
    <source>
        <dbReference type="Proteomes" id="UP000053477"/>
    </source>
</evidence>
<comment type="subcellular location">
    <subcellularLocation>
        <location evidence="3">Secreted</location>
        <location evidence="3">Extracellular space</location>
    </subcellularLocation>
</comment>
<dbReference type="Pfam" id="PF09286">
    <property type="entry name" value="Pro-kuma_activ"/>
    <property type="match status" value="1"/>
</dbReference>
<dbReference type="GO" id="GO:0005576">
    <property type="term" value="C:extracellular region"/>
    <property type="evidence" value="ECO:0007669"/>
    <property type="project" value="UniProtKB-SubCell"/>
</dbReference>
<dbReference type="CDD" id="cd04056">
    <property type="entry name" value="Peptidases_S53"/>
    <property type="match status" value="1"/>
</dbReference>
<feature type="domain" description="Peptidase S53" evidence="17">
    <location>
        <begin position="229"/>
        <end position="606"/>
    </location>
</feature>
<dbReference type="InterPro" id="IPR015366">
    <property type="entry name" value="S53_propep"/>
</dbReference>
<keyword evidence="19" id="KW-1185">Reference proteome</keyword>
<dbReference type="PROSITE" id="PS51695">
    <property type="entry name" value="SEDOLISIN"/>
    <property type="match status" value="1"/>
</dbReference>
<evidence type="ECO:0000256" key="11">
    <source>
        <dbReference type="ARBA" id="ARBA00022837"/>
    </source>
</evidence>
<evidence type="ECO:0000259" key="17">
    <source>
        <dbReference type="PROSITE" id="PS51695"/>
    </source>
</evidence>
<organism evidence="18 19">
    <name type="scientific">Schizopora paradoxa</name>
    <dbReference type="NCBI Taxonomy" id="27342"/>
    <lineage>
        <taxon>Eukaryota</taxon>
        <taxon>Fungi</taxon>
        <taxon>Dikarya</taxon>
        <taxon>Basidiomycota</taxon>
        <taxon>Agaricomycotina</taxon>
        <taxon>Agaricomycetes</taxon>
        <taxon>Hymenochaetales</taxon>
        <taxon>Schizoporaceae</taxon>
        <taxon>Schizopora</taxon>
    </lineage>
</organism>
<evidence type="ECO:0000256" key="13">
    <source>
        <dbReference type="ARBA" id="ARBA00023145"/>
    </source>
</evidence>
<gene>
    <name evidence="18" type="ORF">SCHPADRAFT_898479</name>
</gene>
<evidence type="ECO:0000256" key="9">
    <source>
        <dbReference type="ARBA" id="ARBA00022801"/>
    </source>
</evidence>
<evidence type="ECO:0000256" key="4">
    <source>
        <dbReference type="ARBA" id="ARBA00012462"/>
    </source>
</evidence>
<feature type="active site" description="Charge relay system" evidence="15">
    <location>
        <position position="523"/>
    </location>
</feature>
<keyword evidence="13" id="KW-0865">Zymogen</keyword>
<evidence type="ECO:0000256" key="8">
    <source>
        <dbReference type="ARBA" id="ARBA00022729"/>
    </source>
</evidence>
<dbReference type="GO" id="GO:0008240">
    <property type="term" value="F:tripeptidyl-peptidase activity"/>
    <property type="evidence" value="ECO:0007669"/>
    <property type="project" value="UniProtKB-EC"/>
</dbReference>
<evidence type="ECO:0000256" key="2">
    <source>
        <dbReference type="ARBA" id="ARBA00002451"/>
    </source>
</evidence>
<dbReference type="SMART" id="SM00944">
    <property type="entry name" value="Pro-kuma_activ"/>
    <property type="match status" value="1"/>
</dbReference>
<evidence type="ECO:0000256" key="14">
    <source>
        <dbReference type="ARBA" id="ARBA00023180"/>
    </source>
</evidence>
<accession>A0A0H2S7K0</accession>
<dbReference type="CDD" id="cd11377">
    <property type="entry name" value="Pro-peptidase_S53"/>
    <property type="match status" value="1"/>
</dbReference>
<evidence type="ECO:0000256" key="6">
    <source>
        <dbReference type="ARBA" id="ARBA00022670"/>
    </source>
</evidence>
<keyword evidence="10 15" id="KW-0720">Serine protease</keyword>
<keyword evidence="9 15" id="KW-0378">Hydrolase</keyword>
<evidence type="ECO:0000256" key="1">
    <source>
        <dbReference type="ARBA" id="ARBA00001910"/>
    </source>
</evidence>
<feature type="active site" description="Charge relay system" evidence="15">
    <location>
        <position position="305"/>
    </location>
</feature>
<evidence type="ECO:0000256" key="10">
    <source>
        <dbReference type="ARBA" id="ARBA00022825"/>
    </source>
</evidence>
<dbReference type="GO" id="GO:0046872">
    <property type="term" value="F:metal ion binding"/>
    <property type="evidence" value="ECO:0007669"/>
    <property type="project" value="UniProtKB-UniRule"/>
</dbReference>
<evidence type="ECO:0000256" key="3">
    <source>
        <dbReference type="ARBA" id="ARBA00004239"/>
    </source>
</evidence>
<reference evidence="18 19" key="1">
    <citation type="submission" date="2015-04" db="EMBL/GenBank/DDBJ databases">
        <title>Complete genome sequence of Schizopora paradoxa KUC8140, a cosmopolitan wood degrader in East Asia.</title>
        <authorList>
            <consortium name="DOE Joint Genome Institute"/>
            <person name="Min B."/>
            <person name="Park H."/>
            <person name="Jang Y."/>
            <person name="Kim J.-J."/>
            <person name="Kim K.H."/>
            <person name="Pangilinan J."/>
            <person name="Lipzen A."/>
            <person name="Riley R."/>
            <person name="Grigoriev I.V."/>
            <person name="Spatafora J.W."/>
            <person name="Choi I.-G."/>
        </authorList>
    </citation>
    <scope>NUCLEOTIDE SEQUENCE [LARGE SCALE GENOMIC DNA]</scope>
    <source>
        <strain evidence="18 19">KUC8140</strain>
    </source>
</reference>
<keyword evidence="6 15" id="KW-0645">Protease</keyword>
<dbReference type="EMBL" id="KQ085884">
    <property type="protein sequence ID" value="KLO19909.1"/>
    <property type="molecule type" value="Genomic_DNA"/>
</dbReference>
<feature type="binding site" evidence="15">
    <location>
        <position position="586"/>
    </location>
    <ligand>
        <name>Ca(2+)</name>
        <dbReference type="ChEBI" id="CHEBI:29108"/>
    </ligand>
</feature>
<keyword evidence="8 16" id="KW-0732">Signal</keyword>
<feature type="active site" description="Charge relay system" evidence="15">
    <location>
        <position position="309"/>
    </location>
</feature>
<keyword evidence="11 15" id="KW-0106">Calcium</keyword>
<dbReference type="PANTHER" id="PTHR14218">
    <property type="entry name" value="PROTEASE S8 TRIPEPTIDYL PEPTIDASE I CLN2"/>
    <property type="match status" value="1"/>
</dbReference>
<evidence type="ECO:0000256" key="16">
    <source>
        <dbReference type="SAM" id="SignalP"/>
    </source>
</evidence>
<feature type="binding site" evidence="15">
    <location>
        <position position="566"/>
    </location>
    <ligand>
        <name>Ca(2+)</name>
        <dbReference type="ChEBI" id="CHEBI:29108"/>
    </ligand>
</feature>
<dbReference type="Gene3D" id="3.40.50.200">
    <property type="entry name" value="Peptidase S8/S53 domain"/>
    <property type="match status" value="1"/>
</dbReference>
<evidence type="ECO:0000256" key="15">
    <source>
        <dbReference type="PROSITE-ProRule" id="PRU01032"/>
    </source>
</evidence>
<dbReference type="GO" id="GO:0004252">
    <property type="term" value="F:serine-type endopeptidase activity"/>
    <property type="evidence" value="ECO:0007669"/>
    <property type="project" value="UniProtKB-UniRule"/>
</dbReference>
<keyword evidence="5" id="KW-0964">Secreted</keyword>
<dbReference type="InParanoid" id="A0A0H2S7K0"/>
<dbReference type="OrthoDB" id="409122at2759"/>
<dbReference type="EC" id="3.4.14.10" evidence="4"/>
<evidence type="ECO:0000313" key="18">
    <source>
        <dbReference type="EMBL" id="KLO19909.1"/>
    </source>
</evidence>
<evidence type="ECO:0000256" key="12">
    <source>
        <dbReference type="ARBA" id="ARBA00023026"/>
    </source>
</evidence>
<dbReference type="PANTHER" id="PTHR14218:SF15">
    <property type="entry name" value="TRIPEPTIDYL-PEPTIDASE 1"/>
    <property type="match status" value="1"/>
</dbReference>
<dbReference type="Proteomes" id="UP000053477">
    <property type="component" value="Unassembled WGS sequence"/>
</dbReference>
<evidence type="ECO:0000256" key="5">
    <source>
        <dbReference type="ARBA" id="ARBA00022525"/>
    </source>
</evidence>
<dbReference type="InterPro" id="IPR030400">
    <property type="entry name" value="Sedolisin_dom"/>
</dbReference>
<evidence type="ECO:0000256" key="7">
    <source>
        <dbReference type="ARBA" id="ARBA00022723"/>
    </source>
</evidence>
<comment type="function">
    <text evidence="2">Secreted tripeptidyl-peptidase which degrades proteins at acidic pHs and is involved in virulence.</text>
</comment>
<feature type="binding site" evidence="15">
    <location>
        <position position="584"/>
    </location>
    <ligand>
        <name>Ca(2+)</name>
        <dbReference type="ChEBI" id="CHEBI:29108"/>
    </ligand>
</feature>
<comment type="cofactor">
    <cofactor evidence="15">
        <name>Ca(2+)</name>
        <dbReference type="ChEBI" id="CHEBI:29108"/>
    </cofactor>
    <text evidence="15">Binds 1 Ca(2+) ion per subunit.</text>
</comment>
<dbReference type="SUPFAM" id="SSF54897">
    <property type="entry name" value="Protease propeptides/inhibitors"/>
    <property type="match status" value="1"/>
</dbReference>
<keyword evidence="12" id="KW-0843">Virulence</keyword>
<name>A0A0H2S7K0_9AGAM</name>